<dbReference type="Proteomes" id="UP001358417">
    <property type="component" value="Unassembled WGS sequence"/>
</dbReference>
<accession>A0AAV9MTB3</accession>
<dbReference type="Gene3D" id="3.40.50.300">
    <property type="entry name" value="P-loop containing nucleotide triphosphate hydrolases"/>
    <property type="match status" value="1"/>
</dbReference>
<evidence type="ECO:0000256" key="2">
    <source>
        <dbReference type="PROSITE-ProRule" id="PRU00023"/>
    </source>
</evidence>
<reference evidence="6 7" key="1">
    <citation type="submission" date="2023-08" db="EMBL/GenBank/DDBJ databases">
        <title>Black Yeasts Isolated from many extreme environments.</title>
        <authorList>
            <person name="Coleine C."/>
            <person name="Stajich J.E."/>
            <person name="Selbmann L."/>
        </authorList>
    </citation>
    <scope>NUCLEOTIDE SEQUENCE [LARGE SCALE GENOMIC DNA]</scope>
    <source>
        <strain evidence="6 7">CCFEE 5792</strain>
    </source>
</reference>
<protein>
    <recommendedName>
        <fullName evidence="5">Nephrocystin 3-like N-terminal domain-containing protein</fullName>
    </recommendedName>
</protein>
<dbReference type="Pfam" id="PF12796">
    <property type="entry name" value="Ank_2"/>
    <property type="match status" value="2"/>
</dbReference>
<dbReference type="SUPFAM" id="SSF48403">
    <property type="entry name" value="Ankyrin repeat"/>
    <property type="match status" value="1"/>
</dbReference>
<dbReference type="SUPFAM" id="SSF53474">
    <property type="entry name" value="alpha/beta-Hydrolases"/>
    <property type="match status" value="1"/>
</dbReference>
<evidence type="ECO:0000259" key="5">
    <source>
        <dbReference type="Pfam" id="PF24883"/>
    </source>
</evidence>
<feature type="compositionally biased region" description="Polar residues" evidence="4">
    <location>
        <begin position="935"/>
        <end position="948"/>
    </location>
</feature>
<dbReference type="Gene3D" id="3.40.50.1820">
    <property type="entry name" value="alpha/beta hydrolase"/>
    <property type="match status" value="1"/>
</dbReference>
<dbReference type="PROSITE" id="PS50297">
    <property type="entry name" value="ANK_REP_REGION"/>
    <property type="match status" value="2"/>
</dbReference>
<dbReference type="InterPro" id="IPR036770">
    <property type="entry name" value="Ankyrin_rpt-contain_sf"/>
</dbReference>
<dbReference type="CDD" id="cd00267">
    <property type="entry name" value="ABC_ATPase"/>
    <property type="match status" value="1"/>
</dbReference>
<dbReference type="RefSeq" id="XP_064700290.1">
    <property type="nucleotide sequence ID" value="XM_064854183.1"/>
</dbReference>
<dbReference type="PANTHER" id="PTHR10039:SF5">
    <property type="entry name" value="NACHT DOMAIN-CONTAINING PROTEIN"/>
    <property type="match status" value="1"/>
</dbReference>
<dbReference type="PANTHER" id="PTHR10039">
    <property type="entry name" value="AMELOGENIN"/>
    <property type="match status" value="1"/>
</dbReference>
<evidence type="ECO:0000313" key="7">
    <source>
        <dbReference type="Proteomes" id="UP001358417"/>
    </source>
</evidence>
<proteinExistence type="predicted"/>
<name>A0AAV9MTB3_9EURO</name>
<keyword evidence="1" id="KW-0677">Repeat</keyword>
<dbReference type="Gene3D" id="1.25.40.20">
    <property type="entry name" value="Ankyrin repeat-containing domain"/>
    <property type="match status" value="3"/>
</dbReference>
<dbReference type="Pfam" id="PF24883">
    <property type="entry name" value="NPHP3_N"/>
    <property type="match status" value="1"/>
</dbReference>
<feature type="region of interest" description="Disordered" evidence="4">
    <location>
        <begin position="916"/>
        <end position="1002"/>
    </location>
</feature>
<feature type="coiled-coil region" evidence="3">
    <location>
        <begin position="881"/>
        <end position="908"/>
    </location>
</feature>
<dbReference type="InterPro" id="IPR056884">
    <property type="entry name" value="NPHP3-like_N"/>
</dbReference>
<dbReference type="PROSITE" id="PS50088">
    <property type="entry name" value="ANK_REPEAT"/>
    <property type="match status" value="3"/>
</dbReference>
<feature type="compositionally biased region" description="Basic and acidic residues" evidence="4">
    <location>
        <begin position="949"/>
        <end position="960"/>
    </location>
</feature>
<feature type="repeat" description="ANK" evidence="2">
    <location>
        <begin position="1487"/>
        <end position="1521"/>
    </location>
</feature>
<dbReference type="SMART" id="SM00248">
    <property type="entry name" value="ANK"/>
    <property type="match status" value="10"/>
</dbReference>
<dbReference type="GeneID" id="89978804"/>
<evidence type="ECO:0000313" key="6">
    <source>
        <dbReference type="EMBL" id="KAK5044634.1"/>
    </source>
</evidence>
<evidence type="ECO:0000256" key="3">
    <source>
        <dbReference type="SAM" id="Coils"/>
    </source>
</evidence>
<dbReference type="SUPFAM" id="SSF52540">
    <property type="entry name" value="P-loop containing nucleoside triphosphate hydrolases"/>
    <property type="match status" value="1"/>
</dbReference>
<dbReference type="EMBL" id="JAVRRD010000046">
    <property type="protein sequence ID" value="KAK5044634.1"/>
    <property type="molecule type" value="Genomic_DNA"/>
</dbReference>
<sequence length="1801" mass="200903">MVRLSDPLVADIGFSLVYEPSDEEAVVDVIFVHGLGGHPFNTWAVKIANDTTSVADRVTGKELSRRSLARRFLSKVQKKNALEADQPGNQSLEDPQAIQALSQVNAESLISVDHLGPTRVTLPSPTPSPTVFWPRDLLPKVCSSARVLTYGYDSRIAKGYGASVNKNSIFQHATDLLLALERSRKQGQPIIWVAHSLGGIIVKQVLKESHNAHFDDETGLSDVVVSTIATVFIATPHQGSKDMATFGELARKTAAFCGIDNNPSLLRALGLRTPELEQSHLDFSRLRKKYKFTIKTFREGSGWKSLGVGKLNAKVVPDYSSTTGDVAEHAETLEGNHTEICRIRDPGDPNFVKLSGQLKMMCDSVRSASQNRATFEDRTRPRVRDISSPIDSFSSTCLKSLCFPLMHARRNNIKAPVPNTCVWFRRHHHYKAWSVRRFHRSSNRFLWIRGKPGAGKSTIMKQELRMLQVDSDRRHKLTPAFFFGGKEHSLLKTAEGLFRSLVFQLVAADQALLQLLVELWSYNNPMFLFEDSLGSNLNWRSDELKEFLVTALERRLLPPTMLLIDALDECDDSAEKDVMTYEAREIVYFLDELMITARKHNIMLDVLVSSRSWFQMETKNKCYEIVVDQCNQGDLKIYAESRFAARKSIDSKDVSNLVKDIVAKSSGIFLWARLVIDMLLHDLDSGKTLSELGTRLLALPKELDEIFRQLLVDGKLCESDRELATKIFQWVIFSTRNLRLREWHHILPMIHNPPPQTMIEWQSSCNREDQLIRRIQTLTMGLVDVSGANIDHSVSIDALDNPLLHESFNAGSVDGAAGSLDIDLGETRTVQFIHDSVRTFFLRDCFTTLGSMSLPLTGAIDGESHLMIIETCLNFLKLEVLDALVNAARRIRAEAEKATKKLQELDSAAQVLGNTEDPFMLSVAPQKRMRDQKTRNPPSESDSVCARTTDSRIKADRESMSDFDPVSVKSFSSAGSTAPSRTSATGSPSGSQNAHQTFDRSQNHSGIKDIIANGPMDPAAPKSGLLIDHREDDSHLHPRGLQYWMSSSSTDNHTTMLQSWLAEVERDNHPQLPGIRAPSSPNAPDIENGLRHADAQRHVALQPTVSVTEQDDFRLENDRLRVPASIKVSAWNFSNSAEDSITSGGRSIQSQQLRWDISALFLYTMDEIITHASIAQSQRANPLKVVKLFVGMWERFSLLRVEWETYSNLATFCVRHDLLSWAEAMLEIVVEPGFVFDLFSSGYDAGNTSVMELSFEHQLRHSALLSSLNNEQYASLPTSRTLLFDIMESQRIDLLDRWWACYLTLRERGDVSEDQILGLIHSADPISGESLLIKACRMFHFPLINALLASIDIGADARHILRNNSSTQSADNNAKTTPVGLLCTHRRLRDSARHADFDEVLSRLVEHGADINSADDRGNVPLHGLCRLELPNTGAIRLLLNHEANPNAHGSNGETPLNCLCRRSHPSIDAIELLLGHEADPNLHGSQGRTPLHNLCRLQQPSIDTIRILLGHNANPNAHGSNGETPLHNLCRLRKPSIDAIQILLDHGADPNIYNRYGETPLHVLCQNESDDEDGGSLNLSLAGETETFQHVALQLLSGGADPNITNITHKTPLWYAVSKAQFDLALVLAEHGADSSIPYPEANAWTIMREQLRSRKEERVFAILTLLIRSGSNVQCTDDSGMTPLHTSVEMGRHDIASLLVQAGVDTEPKNTSGDTPMHLALWRTYDATYTSNINELLKGGAGFKVKDASGRTASDLLEVLFKSRTVQSEIRMQQSETIWHQIKRLFQEYAPKKVDSSVA</sequence>
<feature type="compositionally biased region" description="Polar residues" evidence="4">
    <location>
        <begin position="969"/>
        <end position="996"/>
    </location>
</feature>
<dbReference type="InterPro" id="IPR029058">
    <property type="entry name" value="AB_hydrolase_fold"/>
</dbReference>
<gene>
    <name evidence="6" type="ORF">LTR84_010648</name>
</gene>
<keyword evidence="2" id="KW-0040">ANK repeat</keyword>
<organism evidence="6 7">
    <name type="scientific">Exophiala bonariae</name>
    <dbReference type="NCBI Taxonomy" id="1690606"/>
    <lineage>
        <taxon>Eukaryota</taxon>
        <taxon>Fungi</taxon>
        <taxon>Dikarya</taxon>
        <taxon>Ascomycota</taxon>
        <taxon>Pezizomycotina</taxon>
        <taxon>Eurotiomycetes</taxon>
        <taxon>Chaetothyriomycetidae</taxon>
        <taxon>Chaetothyriales</taxon>
        <taxon>Herpotrichiellaceae</taxon>
        <taxon>Exophiala</taxon>
    </lineage>
</organism>
<dbReference type="InterPro" id="IPR027417">
    <property type="entry name" value="P-loop_NTPase"/>
</dbReference>
<keyword evidence="7" id="KW-1185">Reference proteome</keyword>
<evidence type="ECO:0000256" key="4">
    <source>
        <dbReference type="SAM" id="MobiDB-lite"/>
    </source>
</evidence>
<evidence type="ECO:0000256" key="1">
    <source>
        <dbReference type="ARBA" id="ARBA00022737"/>
    </source>
</evidence>
<feature type="repeat" description="ANK" evidence="2">
    <location>
        <begin position="1681"/>
        <end position="1713"/>
    </location>
</feature>
<comment type="caution">
    <text evidence="6">The sequence shown here is derived from an EMBL/GenBank/DDBJ whole genome shotgun (WGS) entry which is preliminary data.</text>
</comment>
<keyword evidence="3" id="KW-0175">Coiled coil</keyword>
<feature type="domain" description="Nephrocystin 3-like N-terminal" evidence="5">
    <location>
        <begin position="419"/>
        <end position="611"/>
    </location>
</feature>
<feature type="repeat" description="ANK" evidence="2">
    <location>
        <begin position="1522"/>
        <end position="1556"/>
    </location>
</feature>
<dbReference type="InterPro" id="IPR002110">
    <property type="entry name" value="Ankyrin_rpt"/>
</dbReference>